<keyword evidence="3 11" id="KW-1134">Transmembrane beta strand</keyword>
<keyword evidence="13" id="KW-0121">Carboxypeptidase</keyword>
<dbReference type="PANTHER" id="PTHR32552:SF68">
    <property type="entry name" value="FERRICHROME OUTER MEMBRANE TRANSPORTER_PHAGE RECEPTOR"/>
    <property type="match status" value="1"/>
</dbReference>
<evidence type="ECO:0000256" key="11">
    <source>
        <dbReference type="PROSITE-ProRule" id="PRU01360"/>
    </source>
</evidence>
<reference evidence="13" key="1">
    <citation type="submission" date="2021-01" db="EMBL/GenBank/DDBJ databases">
        <authorList>
            <person name="Zhong Y.L."/>
        </authorList>
    </citation>
    <scope>NUCLEOTIDE SEQUENCE</scope>
    <source>
        <strain evidence="13">KCTC 23302</strain>
    </source>
</reference>
<dbReference type="AlphaFoldDB" id="A0A936ZYX4"/>
<evidence type="ECO:0000313" key="13">
    <source>
        <dbReference type="EMBL" id="MBL0684450.1"/>
    </source>
</evidence>
<keyword evidence="2 11" id="KW-0813">Transport</keyword>
<dbReference type="PROSITE" id="PS52016">
    <property type="entry name" value="TONB_DEPENDENT_REC_3"/>
    <property type="match status" value="1"/>
</dbReference>
<dbReference type="SUPFAM" id="SSF56935">
    <property type="entry name" value="Porins"/>
    <property type="match status" value="1"/>
</dbReference>
<evidence type="ECO:0000256" key="7">
    <source>
        <dbReference type="ARBA" id="ARBA00023004"/>
    </source>
</evidence>
<evidence type="ECO:0000256" key="10">
    <source>
        <dbReference type="ARBA" id="ARBA00023237"/>
    </source>
</evidence>
<evidence type="ECO:0000259" key="12">
    <source>
        <dbReference type="Pfam" id="PF07715"/>
    </source>
</evidence>
<keyword evidence="13" id="KW-0645">Protease</keyword>
<keyword evidence="10 11" id="KW-0998">Cell outer membrane</keyword>
<dbReference type="Pfam" id="PF13715">
    <property type="entry name" value="CarbopepD_reg_2"/>
    <property type="match status" value="1"/>
</dbReference>
<keyword evidence="4" id="KW-0410">Iron transport</keyword>
<evidence type="ECO:0000256" key="6">
    <source>
        <dbReference type="ARBA" id="ARBA00022729"/>
    </source>
</evidence>
<organism evidence="13 14">
    <name type="scientific">Aquimarina mytili</name>
    <dbReference type="NCBI Taxonomy" id="874423"/>
    <lineage>
        <taxon>Bacteria</taxon>
        <taxon>Pseudomonadati</taxon>
        <taxon>Bacteroidota</taxon>
        <taxon>Flavobacteriia</taxon>
        <taxon>Flavobacteriales</taxon>
        <taxon>Flavobacteriaceae</taxon>
        <taxon>Aquimarina</taxon>
    </lineage>
</organism>
<comment type="similarity">
    <text evidence="11">Belongs to the TonB-dependent receptor family.</text>
</comment>
<keyword evidence="13" id="KW-0378">Hydrolase</keyword>
<dbReference type="InterPro" id="IPR012910">
    <property type="entry name" value="Plug_dom"/>
</dbReference>
<dbReference type="RefSeq" id="WP_201920643.1">
    <property type="nucleotide sequence ID" value="NZ_BAABAX010000003.1"/>
</dbReference>
<name>A0A936ZYX4_9FLAO</name>
<dbReference type="InterPro" id="IPR039426">
    <property type="entry name" value="TonB-dep_rcpt-like"/>
</dbReference>
<evidence type="ECO:0000256" key="2">
    <source>
        <dbReference type="ARBA" id="ARBA00022448"/>
    </source>
</evidence>
<comment type="subcellular location">
    <subcellularLocation>
        <location evidence="1 11">Cell outer membrane</location>
        <topology evidence="1 11">Multi-pass membrane protein</topology>
    </subcellularLocation>
</comment>
<dbReference type="GO" id="GO:0015344">
    <property type="term" value="F:siderophore uptake transmembrane transporter activity"/>
    <property type="evidence" value="ECO:0007669"/>
    <property type="project" value="TreeGrafter"/>
</dbReference>
<accession>A0A936ZYX4</accession>
<dbReference type="Gene3D" id="2.40.170.20">
    <property type="entry name" value="TonB-dependent receptor, beta-barrel domain"/>
    <property type="match status" value="1"/>
</dbReference>
<keyword evidence="5 11" id="KW-0812">Transmembrane</keyword>
<feature type="domain" description="TonB-dependent receptor plug" evidence="12">
    <location>
        <begin position="279"/>
        <end position="357"/>
    </location>
</feature>
<dbReference type="Pfam" id="PF07715">
    <property type="entry name" value="Plug"/>
    <property type="match status" value="1"/>
</dbReference>
<keyword evidence="8" id="KW-0406">Ion transport</keyword>
<evidence type="ECO:0000256" key="1">
    <source>
        <dbReference type="ARBA" id="ARBA00004571"/>
    </source>
</evidence>
<dbReference type="GO" id="GO:0004180">
    <property type="term" value="F:carboxypeptidase activity"/>
    <property type="evidence" value="ECO:0007669"/>
    <property type="project" value="UniProtKB-KW"/>
</dbReference>
<comment type="caution">
    <text evidence="13">The sequence shown here is derived from an EMBL/GenBank/DDBJ whole genome shotgun (WGS) entry which is preliminary data.</text>
</comment>
<dbReference type="PANTHER" id="PTHR32552">
    <property type="entry name" value="FERRICHROME IRON RECEPTOR-RELATED"/>
    <property type="match status" value="1"/>
</dbReference>
<sequence>MIKRVLIFVFLIVQYSWSQQEETLLSLSYQNQDLRSVLQQIETISDHRFFYQDSWIDEYKELSGNYKEVDIGTILDAIFKDTLLNFFILENRVIITKNNVIYDTLPNGFLIDTSLVNTKSRANHNKNNVKSVTFTNDSYSSNKTSLKTIKIGKAVKGNLSENFKVSGYVTNNQTKKPLVDAIIAINGNDIGVRTNSNGFYELQLGAGDHILEINALGMEEVQNRLIIYSDGKLNFRINEKIELLDEVVLQSEINKNVDEVVTKTKIDIEESKNIPLALGERDVLKVATTLPGITTAGEASIGYNVRGGRSDQNLILLDDAVIYSPQHFFGIFSALNPFALGDANIYKGTIPVEYGGRLSSVFDLRTKDASVDKIKAEGSIGPVTGNLLFEIPVIKDKAGLMIGGRGAYANWILNSLDEESLENSEASFYDAIAKYNHQITEKSKVEATLYWSKDDFSITSDSLYIYENRAFSLRWDHRFNEKNSGKLNLSNSRYGFDIEFDGDTDNDFDLGYSINETEVKFQFRNIYNSKLKFDYGLSSKLYEVNPGEIQPADAISIVEPLKIEKERALESAAFLGAEIDLSNKIKVDAGIRYSMYNALGEGSQNVFLDGAPKEEGSIQETLFFDRNEVIRTYGGPEYRMSARYLILDNFSVKASYNKTFQFIHTLSNNTTVSPIDTWKLSDLNIKPQSSQQYALGLHTNLDEGAYELSLEGFYKRSKNILDFKTGAEILLNENIETQVLQGKGKAYGVEFLLKKQKGRLYGWLGYTYSRSFLQLDSQFREERVNNGVFFPSNFDKPHDFSVVANYKFTKRFSMTTNFVYQTGRPVTFPVGNFSLDGAEFAVFSDRNKFRIPDFYRLDIGVNIEGNHKKNKIAHSFWTISVYNVLGRNNPFSVFFVTENGDVKGLQSSIFSIPIPSITYNFKF</sequence>
<evidence type="ECO:0000256" key="4">
    <source>
        <dbReference type="ARBA" id="ARBA00022496"/>
    </source>
</evidence>
<dbReference type="Gene3D" id="2.60.40.1120">
    <property type="entry name" value="Carboxypeptidase-like, regulatory domain"/>
    <property type="match status" value="1"/>
</dbReference>
<keyword evidence="14" id="KW-1185">Reference proteome</keyword>
<evidence type="ECO:0000313" key="14">
    <source>
        <dbReference type="Proteomes" id="UP000651057"/>
    </source>
</evidence>
<gene>
    <name evidence="13" type="ORF">JJQ60_13055</name>
</gene>
<dbReference type="SUPFAM" id="SSF49464">
    <property type="entry name" value="Carboxypeptidase regulatory domain-like"/>
    <property type="match status" value="1"/>
</dbReference>
<dbReference type="InterPro" id="IPR036942">
    <property type="entry name" value="Beta-barrel_TonB_sf"/>
</dbReference>
<protein>
    <submittedName>
        <fullName evidence="13">Carboxypeptidase-like regulatory domain-containing protein</fullName>
    </submittedName>
</protein>
<dbReference type="EMBL" id="JAERQJ010000004">
    <property type="protein sequence ID" value="MBL0684450.1"/>
    <property type="molecule type" value="Genomic_DNA"/>
</dbReference>
<keyword evidence="6" id="KW-0732">Signal</keyword>
<evidence type="ECO:0000256" key="9">
    <source>
        <dbReference type="ARBA" id="ARBA00023136"/>
    </source>
</evidence>
<dbReference type="GO" id="GO:0009279">
    <property type="term" value="C:cell outer membrane"/>
    <property type="evidence" value="ECO:0007669"/>
    <property type="project" value="UniProtKB-SubCell"/>
</dbReference>
<keyword evidence="7" id="KW-0408">Iron</keyword>
<evidence type="ECO:0000256" key="3">
    <source>
        <dbReference type="ARBA" id="ARBA00022452"/>
    </source>
</evidence>
<proteinExistence type="inferred from homology"/>
<evidence type="ECO:0000256" key="5">
    <source>
        <dbReference type="ARBA" id="ARBA00022692"/>
    </source>
</evidence>
<dbReference type="InterPro" id="IPR008969">
    <property type="entry name" value="CarboxyPept-like_regulatory"/>
</dbReference>
<evidence type="ECO:0000256" key="8">
    <source>
        <dbReference type="ARBA" id="ARBA00023065"/>
    </source>
</evidence>
<keyword evidence="9 11" id="KW-0472">Membrane</keyword>
<dbReference type="Proteomes" id="UP000651057">
    <property type="component" value="Unassembled WGS sequence"/>
</dbReference>